<feature type="region of interest" description="Disordered" evidence="1">
    <location>
        <begin position="68"/>
        <end position="211"/>
    </location>
</feature>
<dbReference type="InterPro" id="IPR013783">
    <property type="entry name" value="Ig-like_fold"/>
</dbReference>
<protein>
    <recommendedName>
        <fullName evidence="2">Fibronectin type-III domain-containing protein</fullName>
    </recommendedName>
</protein>
<dbReference type="SMART" id="SM00060">
    <property type="entry name" value="FN3"/>
    <property type="match status" value="2"/>
</dbReference>
<dbReference type="CDD" id="cd00063">
    <property type="entry name" value="FN3"/>
    <property type="match status" value="1"/>
</dbReference>
<dbReference type="Proteomes" id="UP001179121">
    <property type="component" value="Chromosome"/>
</dbReference>
<dbReference type="EMBL" id="OX365700">
    <property type="protein sequence ID" value="CAI4032532.1"/>
    <property type="molecule type" value="Genomic_DNA"/>
</dbReference>
<feature type="compositionally biased region" description="Polar residues" evidence="1">
    <location>
        <begin position="76"/>
        <end position="92"/>
    </location>
</feature>
<feature type="compositionally biased region" description="Low complexity" evidence="1">
    <location>
        <begin position="117"/>
        <end position="159"/>
    </location>
</feature>
<dbReference type="Pfam" id="PF19190">
    <property type="entry name" value="BACON_2"/>
    <property type="match status" value="4"/>
</dbReference>
<evidence type="ECO:0000256" key="1">
    <source>
        <dbReference type="SAM" id="MobiDB-lite"/>
    </source>
</evidence>
<dbReference type="InterPro" id="IPR003961">
    <property type="entry name" value="FN3_dom"/>
</dbReference>
<evidence type="ECO:0000259" key="2">
    <source>
        <dbReference type="PROSITE" id="PS50853"/>
    </source>
</evidence>
<dbReference type="KEGG" id="nti:DNFV4_02962"/>
<feature type="domain" description="Fibronectin type-III" evidence="2">
    <location>
        <begin position="745"/>
        <end position="838"/>
    </location>
</feature>
<name>A0AA86N0N9_9BACT</name>
<dbReference type="PROSITE" id="PS50853">
    <property type="entry name" value="FN3"/>
    <property type="match status" value="1"/>
</dbReference>
<dbReference type="InterPro" id="IPR036116">
    <property type="entry name" value="FN3_sf"/>
</dbReference>
<dbReference type="Gene3D" id="2.60.40.10">
    <property type="entry name" value="Immunoglobulins"/>
    <property type="match status" value="2"/>
</dbReference>
<proteinExistence type="predicted"/>
<dbReference type="AlphaFoldDB" id="A0AA86N0N9"/>
<dbReference type="InterPro" id="IPR024361">
    <property type="entry name" value="BACON"/>
</dbReference>
<gene>
    <name evidence="3" type="ORF">DNFV4_02962</name>
</gene>
<sequence length="838" mass="84004">MPRTDHRPTCFTFSEVFTLSLGGLVLSTAVLSSPAFGNHAVLAQDWTGARQQGDRSLVRLVSDRDHRHSLIRRPSAKSSTGTERSTDTLSEETNTEKRSKTLLKRPSTTSTQKTRPVAPSQATVTTSAPTVTTVPSSTVSPAPTQSTTTTQTRSMPSSSISTVAPRSLLGSTTGGVTVGTASTTTTTTSLTAATSTTTSTSSTETPKGSGRKFSQVLSQFPEVEEAVKTKGKGSNGPPQTLNVSPTALVFSATAGSGNPPSQAFSVSKSGGGPLSWTASENAAWLSLSSSSGGNNQTVSVSVNTSGLPAGIYSTPITVSASGASNSPQTVLVSLAVNAAQVTVQPKIGLSPSSLAFTATQGGANPANQTVAVTNTGTGTLTWTVADNVNWLTATQSGSSIVAGVNLSGLAAGTYNGAITVSASGATNTPQTIPVSLTVAAAPVASPTIALSPTSLAFSGTQGGTNPASKTVTVSNTGGGTLTWTASDNANWLTATQSGSSIVAGVNLSGLAAGTYNGAITVSATGATNTPQTIPVTLTVTAAPAPAPTPASSISATPASISITVPAGTTAVQEFTFDINSSGGSTGWSINDPAYWILRDPSSGSTPSKMHGYVYPEFFKTAGTYSATFTITPSSSAITPISVPVTLTVTGSQTQPTQPSIGLSPTSLAFTGTQGGSNPSSKTITVSNTGSGTLSWTVADNANWLTATQSGSSIVAGVNLSGLAAGTYNGVITVSATGATNTPQTIPVALTVTASGSTTTGSVTLTWNANTEQDLGGYKIYRATSSGAYGAPIATINGNVTSYVASGLPTGTTYFFVVTAFDNSGNESSYSNEVSKSLY</sequence>
<accession>A0AA86N0N9</accession>
<feature type="compositionally biased region" description="Low complexity" evidence="1">
    <location>
        <begin position="178"/>
        <end position="203"/>
    </location>
</feature>
<evidence type="ECO:0000313" key="4">
    <source>
        <dbReference type="Proteomes" id="UP001179121"/>
    </source>
</evidence>
<keyword evidence="4" id="KW-1185">Reference proteome</keyword>
<evidence type="ECO:0000313" key="3">
    <source>
        <dbReference type="EMBL" id="CAI4032532.1"/>
    </source>
</evidence>
<reference evidence="3" key="1">
    <citation type="submission" date="2022-10" db="EMBL/GenBank/DDBJ databases">
        <authorList>
            <person name="Koch H."/>
        </authorList>
    </citation>
    <scope>NUCLEOTIDE SEQUENCE</scope>
    <source>
        <strain evidence="3">DNF</strain>
    </source>
</reference>
<dbReference type="SUPFAM" id="SSF49265">
    <property type="entry name" value="Fibronectin type III"/>
    <property type="match status" value="1"/>
</dbReference>
<organism evidence="3 4">
    <name type="scientific">Nitrospira tepida</name>
    <dbReference type="NCBI Taxonomy" id="2973512"/>
    <lineage>
        <taxon>Bacteria</taxon>
        <taxon>Pseudomonadati</taxon>
        <taxon>Nitrospirota</taxon>
        <taxon>Nitrospiria</taxon>
        <taxon>Nitrospirales</taxon>
        <taxon>Nitrospiraceae</taxon>
        <taxon>Nitrospira</taxon>
    </lineage>
</organism>